<proteinExistence type="predicted"/>
<accession>D1VXK9</accession>
<keyword evidence="2" id="KW-1185">Reference proteome</keyword>
<comment type="caution">
    <text evidence="1">The sequence shown here is derived from an EMBL/GenBank/DDBJ whole genome shotgun (WGS) entry which is preliminary data.</text>
</comment>
<organism evidence="1 2">
    <name type="scientific">Hoylesella timonensis CRIS 5C-B1</name>
    <dbReference type="NCBI Taxonomy" id="679189"/>
    <lineage>
        <taxon>Bacteria</taxon>
        <taxon>Pseudomonadati</taxon>
        <taxon>Bacteroidota</taxon>
        <taxon>Bacteroidia</taxon>
        <taxon>Bacteroidales</taxon>
        <taxon>Prevotellaceae</taxon>
        <taxon>Hoylesella</taxon>
    </lineage>
</organism>
<evidence type="ECO:0000313" key="2">
    <source>
        <dbReference type="Proteomes" id="UP000004001"/>
    </source>
</evidence>
<evidence type="ECO:0000313" key="1">
    <source>
        <dbReference type="EMBL" id="EFA98169.1"/>
    </source>
</evidence>
<dbReference type="EMBL" id="ADEF01000013">
    <property type="protein sequence ID" value="EFA98169.1"/>
    <property type="molecule type" value="Genomic_DNA"/>
</dbReference>
<sequence length="95" mass="11035">MKIGKKLMKHNIIPITEEDILNNKSCKANENFTSVTIKRPTLKEAKETDYRTLCLLVGSLGLKFRPLKGSVENANYWLKNKTKEELLDLFKYEFV</sequence>
<dbReference type="AlphaFoldDB" id="D1VXK9"/>
<dbReference type="Proteomes" id="UP000004001">
    <property type="component" value="Unassembled WGS sequence"/>
</dbReference>
<reference evidence="1 2" key="1">
    <citation type="submission" date="2009-12" db="EMBL/GenBank/DDBJ databases">
        <title>Genome Sequence of Prevotella timonensis CRIS 5C-B1.</title>
        <authorList>
            <person name="Durkin A.S."/>
            <person name="Madupu R."/>
            <person name="Torralba M."/>
            <person name="Methe B."/>
            <person name="Sutton G."/>
            <person name="Strausberg R.L."/>
            <person name="Nelson K.E."/>
        </authorList>
    </citation>
    <scope>NUCLEOTIDE SEQUENCE [LARGE SCALE GENOMIC DNA]</scope>
    <source>
        <strain evidence="1 2">CRIS 5C-B1</strain>
    </source>
</reference>
<gene>
    <name evidence="1" type="ORF">HMPREF9019_0948</name>
</gene>
<name>D1VXK9_9BACT</name>
<protein>
    <submittedName>
        <fullName evidence="1">Uncharacterized protein</fullName>
    </submittedName>
</protein>